<evidence type="ECO:0000256" key="7">
    <source>
        <dbReference type="SAM" id="Phobius"/>
    </source>
</evidence>
<feature type="domain" description="Rhodopsin" evidence="8">
    <location>
        <begin position="25"/>
        <end position="268"/>
    </location>
</feature>
<proteinExistence type="inferred from homology"/>
<keyword evidence="4 7" id="KW-0472">Membrane</keyword>
<evidence type="ECO:0000256" key="2">
    <source>
        <dbReference type="ARBA" id="ARBA00022692"/>
    </source>
</evidence>
<feature type="transmembrane region" description="Helical" evidence="7">
    <location>
        <begin position="12"/>
        <end position="31"/>
    </location>
</feature>
<feature type="transmembrane region" description="Helical" evidence="7">
    <location>
        <begin position="243"/>
        <end position="263"/>
    </location>
</feature>
<feature type="transmembrane region" description="Helical" evidence="7">
    <location>
        <begin position="43"/>
        <end position="64"/>
    </location>
</feature>
<evidence type="ECO:0000259" key="8">
    <source>
        <dbReference type="Pfam" id="PF20684"/>
    </source>
</evidence>
<feature type="compositionally biased region" description="Low complexity" evidence="6">
    <location>
        <begin position="273"/>
        <end position="283"/>
    </location>
</feature>
<evidence type="ECO:0000313" key="10">
    <source>
        <dbReference type="Proteomes" id="UP000249402"/>
    </source>
</evidence>
<gene>
    <name evidence="9" type="ORF">BO80DRAFT_462955</name>
</gene>
<sequence>MVDRTLEVRAVAAVFFSLAAVTIILRCYVRLTIVKAFGWDDGIMLLAMVFYTMLSGCMIGGSLYGTGKHLTELSNDQRTTAMHYWYYCDIGYALGSILCKVSVSIFLLRITIDRVHRFVICLVGGIVVIAGLIFFIMVLVQCRPMSYFWMQLSTEYAGTGHCMDMSIIIGGLYAFSASSALFDFTIAVLPIMLVRKLKMRRDVKIAVAGLLGMACVASIAVIIRIPYINTLYNIDYLWATTPIAVWSNIETGLGIFAGSLATLRPLLRTFNPSTSDSSGWPSSRNNKRSRSVPLHSLETPHDGARIHNPDDRLYGTTMYSIETGEQRESQMVLDHLPILPKGVDGDVEGGGGRAFAGISVKREVRVVTV</sequence>
<evidence type="ECO:0000256" key="1">
    <source>
        <dbReference type="ARBA" id="ARBA00004141"/>
    </source>
</evidence>
<feature type="region of interest" description="Disordered" evidence="6">
    <location>
        <begin position="272"/>
        <end position="307"/>
    </location>
</feature>
<comment type="subcellular location">
    <subcellularLocation>
        <location evidence="1">Membrane</location>
        <topology evidence="1">Multi-pass membrane protein</topology>
    </subcellularLocation>
</comment>
<evidence type="ECO:0000256" key="3">
    <source>
        <dbReference type="ARBA" id="ARBA00022989"/>
    </source>
</evidence>
<dbReference type="GO" id="GO:0016020">
    <property type="term" value="C:membrane"/>
    <property type="evidence" value="ECO:0007669"/>
    <property type="project" value="UniProtKB-SubCell"/>
</dbReference>
<evidence type="ECO:0000313" key="9">
    <source>
        <dbReference type="EMBL" id="RAL03239.1"/>
    </source>
</evidence>
<dbReference type="OrthoDB" id="3897607at2759"/>
<dbReference type="VEuPathDB" id="FungiDB:BO80DRAFT_462955"/>
<accession>A0A395H6Q7</accession>
<feature type="transmembrane region" description="Helical" evidence="7">
    <location>
        <begin position="167"/>
        <end position="193"/>
    </location>
</feature>
<evidence type="ECO:0000256" key="5">
    <source>
        <dbReference type="ARBA" id="ARBA00038359"/>
    </source>
</evidence>
<dbReference type="PANTHER" id="PTHR33048">
    <property type="entry name" value="PTH11-LIKE INTEGRAL MEMBRANE PROTEIN (AFU_ORTHOLOGUE AFUA_5G11245)"/>
    <property type="match status" value="1"/>
</dbReference>
<dbReference type="RefSeq" id="XP_025577566.1">
    <property type="nucleotide sequence ID" value="XM_025722552.1"/>
</dbReference>
<dbReference type="InterPro" id="IPR049326">
    <property type="entry name" value="Rhodopsin_dom_fungi"/>
</dbReference>
<comment type="similarity">
    <text evidence="5">Belongs to the SAT4 family.</text>
</comment>
<dbReference type="STRING" id="1448316.A0A395H6Q7"/>
<dbReference type="Pfam" id="PF20684">
    <property type="entry name" value="Fung_rhodopsin"/>
    <property type="match status" value="1"/>
</dbReference>
<feature type="compositionally biased region" description="Basic and acidic residues" evidence="6">
    <location>
        <begin position="298"/>
        <end position="307"/>
    </location>
</feature>
<dbReference type="GeneID" id="37227417"/>
<dbReference type="PANTHER" id="PTHR33048:SF96">
    <property type="entry name" value="INTEGRAL MEMBRANE PROTEIN"/>
    <property type="match status" value="1"/>
</dbReference>
<keyword evidence="3 7" id="KW-1133">Transmembrane helix</keyword>
<reference evidence="9 10" key="1">
    <citation type="submission" date="2018-02" db="EMBL/GenBank/DDBJ databases">
        <title>The genomes of Aspergillus section Nigri reveals drivers in fungal speciation.</title>
        <authorList>
            <consortium name="DOE Joint Genome Institute"/>
            <person name="Vesth T.C."/>
            <person name="Nybo J."/>
            <person name="Theobald S."/>
            <person name="Brandl J."/>
            <person name="Frisvad J.C."/>
            <person name="Nielsen K.F."/>
            <person name="Lyhne E.K."/>
            <person name="Kogle M.E."/>
            <person name="Kuo A."/>
            <person name="Riley R."/>
            <person name="Clum A."/>
            <person name="Nolan M."/>
            <person name="Lipzen A."/>
            <person name="Salamov A."/>
            <person name="Henrissat B."/>
            <person name="Wiebenga A."/>
            <person name="De vries R.P."/>
            <person name="Grigoriev I.V."/>
            <person name="Mortensen U.H."/>
            <person name="Andersen M.R."/>
            <person name="Baker S.E."/>
        </authorList>
    </citation>
    <scope>NUCLEOTIDE SEQUENCE [LARGE SCALE GENOMIC DNA]</scope>
    <source>
        <strain evidence="9 10">CBS 121593</strain>
    </source>
</reference>
<evidence type="ECO:0000256" key="6">
    <source>
        <dbReference type="SAM" id="MobiDB-lite"/>
    </source>
</evidence>
<organism evidence="9 10">
    <name type="scientific">Aspergillus ibericus CBS 121593</name>
    <dbReference type="NCBI Taxonomy" id="1448316"/>
    <lineage>
        <taxon>Eukaryota</taxon>
        <taxon>Fungi</taxon>
        <taxon>Dikarya</taxon>
        <taxon>Ascomycota</taxon>
        <taxon>Pezizomycotina</taxon>
        <taxon>Eurotiomycetes</taxon>
        <taxon>Eurotiomycetidae</taxon>
        <taxon>Eurotiales</taxon>
        <taxon>Aspergillaceae</taxon>
        <taxon>Aspergillus</taxon>
        <taxon>Aspergillus subgen. Circumdati</taxon>
    </lineage>
</organism>
<keyword evidence="2 7" id="KW-0812">Transmembrane</keyword>
<protein>
    <submittedName>
        <fullName evidence="9">Polytopic membrane protein</fullName>
    </submittedName>
</protein>
<keyword evidence="10" id="KW-1185">Reference proteome</keyword>
<dbReference type="Proteomes" id="UP000249402">
    <property type="component" value="Unassembled WGS sequence"/>
</dbReference>
<dbReference type="AlphaFoldDB" id="A0A395H6Q7"/>
<feature type="transmembrane region" description="Helical" evidence="7">
    <location>
        <begin position="205"/>
        <end position="223"/>
    </location>
</feature>
<dbReference type="InterPro" id="IPR052337">
    <property type="entry name" value="SAT4-like"/>
</dbReference>
<feature type="transmembrane region" description="Helical" evidence="7">
    <location>
        <begin position="84"/>
        <end position="107"/>
    </location>
</feature>
<name>A0A395H6Q7_9EURO</name>
<feature type="transmembrane region" description="Helical" evidence="7">
    <location>
        <begin position="119"/>
        <end position="140"/>
    </location>
</feature>
<evidence type="ECO:0000256" key="4">
    <source>
        <dbReference type="ARBA" id="ARBA00023136"/>
    </source>
</evidence>
<dbReference type="EMBL" id="KZ824428">
    <property type="protein sequence ID" value="RAL03239.1"/>
    <property type="molecule type" value="Genomic_DNA"/>
</dbReference>